<dbReference type="InterPro" id="IPR058792">
    <property type="entry name" value="Beta-barrel_RND_2"/>
</dbReference>
<dbReference type="Gene3D" id="2.40.420.20">
    <property type="match status" value="1"/>
</dbReference>
<feature type="domain" description="Multidrug resistance protein MdtA-like C-terminal permuted SH3" evidence="5">
    <location>
        <begin position="269"/>
        <end position="328"/>
    </location>
</feature>
<evidence type="ECO:0000259" key="6">
    <source>
        <dbReference type="Pfam" id="PF25973"/>
    </source>
</evidence>
<dbReference type="Proteomes" id="UP000218765">
    <property type="component" value="Chromosome"/>
</dbReference>
<dbReference type="SUPFAM" id="SSF111369">
    <property type="entry name" value="HlyD-like secretion proteins"/>
    <property type="match status" value="1"/>
</dbReference>
<dbReference type="PANTHER" id="PTHR30469:SF18">
    <property type="entry name" value="RESISTANCE-NODULATION-CELL DIVISION (RND) EFFLUX MEMBRANE FUSION PROTEIN-RELATED"/>
    <property type="match status" value="1"/>
</dbReference>
<dbReference type="Pfam" id="PF25954">
    <property type="entry name" value="Beta-barrel_RND_2"/>
    <property type="match status" value="1"/>
</dbReference>
<reference evidence="7 8" key="1">
    <citation type="submission" date="2017-05" db="EMBL/GenBank/DDBJ databases">
        <title>Thiocyanate degradation by Thiohalobacter thiocyanaticus FOKN1.</title>
        <authorList>
            <person name="Oshiki M."/>
            <person name="Fukushima T."/>
            <person name="Kawano S."/>
            <person name="Nakagawa J."/>
        </authorList>
    </citation>
    <scope>NUCLEOTIDE SEQUENCE [LARGE SCALE GENOMIC DNA]</scope>
    <source>
        <strain evidence="7 8">FOKN1</strain>
    </source>
</reference>
<dbReference type="Pfam" id="PF25967">
    <property type="entry name" value="RND-MFP_C"/>
    <property type="match status" value="1"/>
</dbReference>
<feature type="signal peptide" evidence="3">
    <location>
        <begin position="1"/>
        <end position="15"/>
    </location>
</feature>
<dbReference type="KEGG" id="ttc:FOKN1_1161"/>
<keyword evidence="3" id="KW-0732">Signal</keyword>
<dbReference type="Gene3D" id="1.10.287.470">
    <property type="entry name" value="Helix hairpin bin"/>
    <property type="match status" value="1"/>
</dbReference>
<dbReference type="NCBIfam" id="TIGR01730">
    <property type="entry name" value="RND_mfp"/>
    <property type="match status" value="1"/>
</dbReference>
<dbReference type="PANTHER" id="PTHR30469">
    <property type="entry name" value="MULTIDRUG RESISTANCE PROTEIN MDTA"/>
    <property type="match status" value="1"/>
</dbReference>
<dbReference type="GO" id="GO:1990281">
    <property type="term" value="C:efflux pump complex"/>
    <property type="evidence" value="ECO:0007669"/>
    <property type="project" value="TreeGrafter"/>
</dbReference>
<dbReference type="GO" id="GO:0015562">
    <property type="term" value="F:efflux transmembrane transporter activity"/>
    <property type="evidence" value="ECO:0007669"/>
    <property type="project" value="TreeGrafter"/>
</dbReference>
<feature type="domain" description="CzcB-like barrel-sandwich hybrid" evidence="6">
    <location>
        <begin position="42"/>
        <end position="173"/>
    </location>
</feature>
<evidence type="ECO:0000256" key="3">
    <source>
        <dbReference type="SAM" id="SignalP"/>
    </source>
</evidence>
<dbReference type="AlphaFoldDB" id="A0A1Z4VPL4"/>
<dbReference type="Gene3D" id="2.40.30.170">
    <property type="match status" value="1"/>
</dbReference>
<protein>
    <submittedName>
        <fullName evidence="7">Uncharacterized protein</fullName>
    </submittedName>
</protein>
<dbReference type="Gene3D" id="2.40.50.100">
    <property type="match status" value="1"/>
</dbReference>
<dbReference type="InterPro" id="IPR058627">
    <property type="entry name" value="MdtA-like_C"/>
</dbReference>
<evidence type="ECO:0000313" key="8">
    <source>
        <dbReference type="Proteomes" id="UP000218765"/>
    </source>
</evidence>
<keyword evidence="8" id="KW-1185">Reference proteome</keyword>
<evidence type="ECO:0000256" key="2">
    <source>
        <dbReference type="SAM" id="Coils"/>
    </source>
</evidence>
<feature type="chain" id="PRO_5013278145" evidence="3">
    <location>
        <begin position="16"/>
        <end position="342"/>
    </location>
</feature>
<name>A0A1Z4VPL4_9GAMM</name>
<feature type="coiled-coil region" evidence="2">
    <location>
        <begin position="75"/>
        <end position="147"/>
    </location>
</feature>
<evidence type="ECO:0000313" key="7">
    <source>
        <dbReference type="EMBL" id="BAZ93560.1"/>
    </source>
</evidence>
<accession>A0A1Z4VPL4</accession>
<evidence type="ECO:0000259" key="5">
    <source>
        <dbReference type="Pfam" id="PF25967"/>
    </source>
</evidence>
<proteinExistence type="inferred from homology"/>
<keyword evidence="2" id="KW-0175">Coiled coil</keyword>
<gene>
    <name evidence="7" type="ORF">FOKN1_1161</name>
</gene>
<evidence type="ECO:0000259" key="4">
    <source>
        <dbReference type="Pfam" id="PF25954"/>
    </source>
</evidence>
<sequence>MFILALGVFAQAALAQLPTAPVERSTVPYRQWFDGAIEAVHQATVSAETSGRITAIHFDVDDYVERGAVIVELRDTEQQARLRQAEAAVEEARARFSEARDEYNRIKEIYARKLVAKAAMDRATSEFNSARARLESARAALEAAQEQVGYTRIRAPYDGIVVERHAEVGEMASQGMPLMTGISLEQLRALVSVPQRYVHEVRALAQAQIRWGLEESEQVASDSITVYPYADGASHGFRVRVDLPSANGYGLYPGMLVKVGFVVGEQELLTIPAAAVVHRSELTGVYVLDRQDRISLRQIRTGHPYEGDRIGISAGLSEGERVITDPVQAVVELKRRQTEAGQ</sequence>
<dbReference type="EMBL" id="AP018052">
    <property type="protein sequence ID" value="BAZ93560.1"/>
    <property type="molecule type" value="Genomic_DNA"/>
</dbReference>
<evidence type="ECO:0000256" key="1">
    <source>
        <dbReference type="ARBA" id="ARBA00009477"/>
    </source>
</evidence>
<dbReference type="Pfam" id="PF25973">
    <property type="entry name" value="BSH_CzcB"/>
    <property type="match status" value="1"/>
</dbReference>
<comment type="similarity">
    <text evidence="1">Belongs to the membrane fusion protein (MFP) (TC 8.A.1) family.</text>
</comment>
<dbReference type="InterPro" id="IPR058647">
    <property type="entry name" value="BSH_CzcB-like"/>
</dbReference>
<dbReference type="RefSeq" id="WP_231971569.1">
    <property type="nucleotide sequence ID" value="NZ_AP018052.1"/>
</dbReference>
<feature type="domain" description="CusB-like beta-barrel" evidence="4">
    <location>
        <begin position="191"/>
        <end position="261"/>
    </location>
</feature>
<dbReference type="InterPro" id="IPR006143">
    <property type="entry name" value="RND_pump_MFP"/>
</dbReference>
<organism evidence="7 8">
    <name type="scientific">Thiohalobacter thiocyanaticus</name>
    <dbReference type="NCBI Taxonomy" id="585455"/>
    <lineage>
        <taxon>Bacteria</taxon>
        <taxon>Pseudomonadati</taxon>
        <taxon>Pseudomonadota</taxon>
        <taxon>Gammaproteobacteria</taxon>
        <taxon>Thiohalobacterales</taxon>
        <taxon>Thiohalobacteraceae</taxon>
        <taxon>Thiohalobacter</taxon>
    </lineage>
</organism>